<evidence type="ECO:0000313" key="2">
    <source>
        <dbReference type="Proteomes" id="UP000661077"/>
    </source>
</evidence>
<evidence type="ECO:0000313" key="1">
    <source>
        <dbReference type="EMBL" id="MBM0107446.1"/>
    </source>
</evidence>
<accession>A0ABS1X2I8</accession>
<proteinExistence type="predicted"/>
<dbReference type="InterPro" id="IPR010247">
    <property type="entry name" value="HutG_amidohyd"/>
</dbReference>
<dbReference type="EMBL" id="JAEVLS010000005">
    <property type="protein sequence ID" value="MBM0107446.1"/>
    <property type="molecule type" value="Genomic_DNA"/>
</dbReference>
<protein>
    <submittedName>
        <fullName evidence="1">N-formylglutamate deformylase</fullName>
        <ecNumber evidence="1">3.5.1.68</ecNumber>
    </submittedName>
</protein>
<keyword evidence="1" id="KW-0378">Hydrolase</keyword>
<dbReference type="EC" id="3.5.1.68" evidence="1"/>
<gene>
    <name evidence="1" type="primary">hutG</name>
    <name evidence="1" type="ORF">JM946_22120</name>
</gene>
<organism evidence="1 2">
    <name type="scientific">Steroidobacter gossypii</name>
    <dbReference type="NCBI Taxonomy" id="2805490"/>
    <lineage>
        <taxon>Bacteria</taxon>
        <taxon>Pseudomonadati</taxon>
        <taxon>Pseudomonadota</taxon>
        <taxon>Gammaproteobacteria</taxon>
        <taxon>Steroidobacterales</taxon>
        <taxon>Steroidobacteraceae</taxon>
        <taxon>Steroidobacter</taxon>
    </lineage>
</organism>
<name>A0ABS1X2I8_9GAMM</name>
<comment type="caution">
    <text evidence="1">The sequence shown here is derived from an EMBL/GenBank/DDBJ whole genome shotgun (WGS) entry which is preliminary data.</text>
</comment>
<dbReference type="Pfam" id="PF05013">
    <property type="entry name" value="FGase"/>
    <property type="match status" value="1"/>
</dbReference>
<dbReference type="Proteomes" id="UP000661077">
    <property type="component" value="Unassembled WGS sequence"/>
</dbReference>
<reference evidence="1 2" key="1">
    <citation type="journal article" date="2021" name="Int. J. Syst. Evol. Microbiol.">
        <title>Steroidobacter gossypii sp. nov., isolated from soil of cotton cropping field.</title>
        <authorList>
            <person name="Huang R."/>
            <person name="Yang S."/>
            <person name="Zhen C."/>
            <person name="Liu W."/>
        </authorList>
    </citation>
    <scope>NUCLEOTIDE SEQUENCE [LARGE SCALE GENOMIC DNA]</scope>
    <source>
        <strain evidence="1 2">S1-65</strain>
    </source>
</reference>
<dbReference type="Gene3D" id="3.40.630.40">
    <property type="entry name" value="Zn-dependent exopeptidases"/>
    <property type="match status" value="1"/>
</dbReference>
<keyword evidence="2" id="KW-1185">Reference proteome</keyword>
<dbReference type="RefSeq" id="WP_203169556.1">
    <property type="nucleotide sequence ID" value="NZ_JAEVLS010000005.1"/>
</dbReference>
<dbReference type="InterPro" id="IPR007709">
    <property type="entry name" value="N-FG_amidohydro"/>
</dbReference>
<dbReference type="NCBIfam" id="TIGR02017">
    <property type="entry name" value="hutG_amidohyd"/>
    <property type="match status" value="1"/>
</dbReference>
<sequence>MNIYEYHQGSLPLLISIPHAGTFVPEAIATRFTLAGSRLADTDWHVEKLYEFTRELGVSILQANYSRYVVDLNRSPDSASLYVGNPTSPVCPTLTFDNEPLYAPGREVTATEIQARIEQYWQPYHQRLAAELNAMRERHGYALLWDAHSIASEVPSLFAGVLPEFNFGTRDDASCPRAVADQLLDLVTSDGKFGAVLNGRFKGGYITQNYGRPSDGIYAVQLELSRRVYMDEAAGTGWNPQRAQSAQTLIAQLLTRYLKARS</sequence>
<dbReference type="GO" id="GO:0050129">
    <property type="term" value="F:N-formylglutamate deformylase activity"/>
    <property type="evidence" value="ECO:0007669"/>
    <property type="project" value="UniProtKB-EC"/>
</dbReference>
<dbReference type="SUPFAM" id="SSF53187">
    <property type="entry name" value="Zn-dependent exopeptidases"/>
    <property type="match status" value="1"/>
</dbReference>